<feature type="region of interest" description="Disordered" evidence="1">
    <location>
        <begin position="1"/>
        <end position="118"/>
    </location>
</feature>
<keyword evidence="3" id="KW-1185">Reference proteome</keyword>
<evidence type="ECO:0000256" key="1">
    <source>
        <dbReference type="SAM" id="MobiDB-lite"/>
    </source>
</evidence>
<organism evidence="2 3">
    <name type="scientific">Trifolium medium</name>
    <dbReference type="NCBI Taxonomy" id="97028"/>
    <lineage>
        <taxon>Eukaryota</taxon>
        <taxon>Viridiplantae</taxon>
        <taxon>Streptophyta</taxon>
        <taxon>Embryophyta</taxon>
        <taxon>Tracheophyta</taxon>
        <taxon>Spermatophyta</taxon>
        <taxon>Magnoliopsida</taxon>
        <taxon>eudicotyledons</taxon>
        <taxon>Gunneridae</taxon>
        <taxon>Pentapetalae</taxon>
        <taxon>rosids</taxon>
        <taxon>fabids</taxon>
        <taxon>Fabales</taxon>
        <taxon>Fabaceae</taxon>
        <taxon>Papilionoideae</taxon>
        <taxon>50 kb inversion clade</taxon>
        <taxon>NPAAA clade</taxon>
        <taxon>Hologalegina</taxon>
        <taxon>IRL clade</taxon>
        <taxon>Trifolieae</taxon>
        <taxon>Trifolium</taxon>
    </lineage>
</organism>
<feature type="non-terminal residue" evidence="2">
    <location>
        <position position="1"/>
    </location>
</feature>
<dbReference type="EMBL" id="LXQA010286055">
    <property type="protein sequence ID" value="MCI40970.1"/>
    <property type="molecule type" value="Genomic_DNA"/>
</dbReference>
<feature type="non-terminal residue" evidence="2">
    <location>
        <position position="118"/>
    </location>
</feature>
<proteinExistence type="predicted"/>
<evidence type="ECO:0000313" key="3">
    <source>
        <dbReference type="Proteomes" id="UP000265520"/>
    </source>
</evidence>
<comment type="caution">
    <text evidence="2">The sequence shown here is derived from an EMBL/GenBank/DDBJ whole genome shotgun (WGS) entry which is preliminary data.</text>
</comment>
<sequence>GIKKAKSDIEASEKVTTETLTQEGYEPPKVINDPIPTVGVENPKFDNPSGAGKIVNQVLHSLNEQVPESDAGKNAGTSGTQEDMVEDFAPTTPVDNTVSNDPQENNDIAIEGNTHPDE</sequence>
<dbReference type="AlphaFoldDB" id="A0A392RYW2"/>
<protein>
    <submittedName>
        <fullName evidence="2">Uncharacterized protein</fullName>
    </submittedName>
</protein>
<reference evidence="2 3" key="1">
    <citation type="journal article" date="2018" name="Front. Plant Sci.">
        <title>Red Clover (Trifolium pratense) and Zigzag Clover (T. medium) - A Picture of Genomic Similarities and Differences.</title>
        <authorList>
            <person name="Dluhosova J."/>
            <person name="Istvanek J."/>
            <person name="Nedelnik J."/>
            <person name="Repkova J."/>
        </authorList>
    </citation>
    <scope>NUCLEOTIDE SEQUENCE [LARGE SCALE GENOMIC DNA]</scope>
    <source>
        <strain evidence="3">cv. 10/8</strain>
        <tissue evidence="2">Leaf</tissue>
    </source>
</reference>
<feature type="compositionally biased region" description="Basic and acidic residues" evidence="1">
    <location>
        <begin position="1"/>
        <end position="16"/>
    </location>
</feature>
<evidence type="ECO:0000313" key="2">
    <source>
        <dbReference type="EMBL" id="MCI40970.1"/>
    </source>
</evidence>
<accession>A0A392RYW2</accession>
<dbReference type="Proteomes" id="UP000265520">
    <property type="component" value="Unassembled WGS sequence"/>
</dbReference>
<feature type="compositionally biased region" description="Polar residues" evidence="1">
    <location>
        <begin position="93"/>
        <end position="106"/>
    </location>
</feature>
<name>A0A392RYW2_9FABA</name>